<dbReference type="SUPFAM" id="SSF53756">
    <property type="entry name" value="UDP-Glycosyltransferase/glycogen phosphorylase"/>
    <property type="match status" value="1"/>
</dbReference>
<dbReference type="InterPro" id="IPR028098">
    <property type="entry name" value="Glyco_trans_4-like_N"/>
</dbReference>
<feature type="domain" description="Glycosyltransferase subfamily 4-like N-terminal" evidence="2">
    <location>
        <begin position="14"/>
        <end position="176"/>
    </location>
</feature>
<sequence length="375" mass="41579">MKVLHLIDSGGLYGAENMLLALVREQVKQGLDPMILSAGDLEIDEKPIEAEAHRLRLPITPWRMKPGLNLREARKIQKWAREKGYQVLHSHGYKFNILMGLFPRTVRQLSLVSTLHGYVHAPRFSKMWLYELLDRIAIFNTQSVVLVGKAMRKELPAGIKKLSKLRVIPNGIDIEQLRVRTADSLCPAIEAFSRCHTPLLLGVGRLSPEKNFESLIEAFATFRRRGSEAGLIIVGEGRLRPNLEALVERHGLESAVLLPGYSSQVPALLARSDLLLMPSLTEGLPITLLEGMAVGVPVMVSEVGEMPGVLGLGQGGSILSDVTPDAIARELESFFSNVVPAQQVSWACQQIEQDYSAPAMAEKYRQLYSEFSILE</sequence>
<dbReference type="Pfam" id="PF00534">
    <property type="entry name" value="Glycos_transf_1"/>
    <property type="match status" value="1"/>
</dbReference>
<gene>
    <name evidence="3" type="ORF">DES49_2399</name>
</gene>
<dbReference type="RefSeq" id="WP_133736638.1">
    <property type="nucleotide sequence ID" value="NZ_SOAX01000005.1"/>
</dbReference>
<dbReference type="Gene3D" id="3.40.50.2000">
    <property type="entry name" value="Glycogen Phosphorylase B"/>
    <property type="match status" value="2"/>
</dbReference>
<evidence type="ECO:0000259" key="2">
    <source>
        <dbReference type="Pfam" id="PF13439"/>
    </source>
</evidence>
<proteinExistence type="predicted"/>
<comment type="caution">
    <text evidence="3">The sequence shown here is derived from an EMBL/GenBank/DDBJ whole genome shotgun (WGS) entry which is preliminary data.</text>
</comment>
<accession>A0A4R7JN19</accession>
<dbReference type="GO" id="GO:1901135">
    <property type="term" value="P:carbohydrate derivative metabolic process"/>
    <property type="evidence" value="ECO:0007669"/>
    <property type="project" value="UniProtKB-ARBA"/>
</dbReference>
<dbReference type="AlphaFoldDB" id="A0A4R7JN19"/>
<dbReference type="EMBL" id="SOAX01000005">
    <property type="protein sequence ID" value="TDT39472.1"/>
    <property type="molecule type" value="Genomic_DNA"/>
</dbReference>
<evidence type="ECO:0000313" key="4">
    <source>
        <dbReference type="Proteomes" id="UP000295830"/>
    </source>
</evidence>
<dbReference type="Proteomes" id="UP000295830">
    <property type="component" value="Unassembled WGS sequence"/>
</dbReference>
<evidence type="ECO:0000313" key="3">
    <source>
        <dbReference type="EMBL" id="TDT39472.1"/>
    </source>
</evidence>
<dbReference type="PANTHER" id="PTHR12526:SF637">
    <property type="entry name" value="GLYCOSYLTRANSFERASE EPSF-RELATED"/>
    <property type="match status" value="1"/>
</dbReference>
<evidence type="ECO:0000259" key="1">
    <source>
        <dbReference type="Pfam" id="PF00534"/>
    </source>
</evidence>
<keyword evidence="3" id="KW-0808">Transferase</keyword>
<dbReference type="Pfam" id="PF13439">
    <property type="entry name" value="Glyco_transf_4"/>
    <property type="match status" value="1"/>
</dbReference>
<name>A0A4R7JN19_9GAMM</name>
<dbReference type="InterPro" id="IPR001296">
    <property type="entry name" value="Glyco_trans_1"/>
</dbReference>
<protein>
    <submittedName>
        <fullName evidence="3">Glycosyltransferase involved in cell wall biosynthesis</fullName>
    </submittedName>
</protein>
<keyword evidence="4" id="KW-1185">Reference proteome</keyword>
<feature type="domain" description="Glycosyl transferase family 1" evidence="1">
    <location>
        <begin position="198"/>
        <end position="337"/>
    </location>
</feature>
<reference evidence="3 4" key="1">
    <citation type="submission" date="2019-03" db="EMBL/GenBank/DDBJ databases">
        <title>Genomic Encyclopedia of Type Strains, Phase IV (KMG-IV): sequencing the most valuable type-strain genomes for metagenomic binning, comparative biology and taxonomic classification.</title>
        <authorList>
            <person name="Goeker M."/>
        </authorList>
    </citation>
    <scope>NUCLEOTIDE SEQUENCE [LARGE SCALE GENOMIC DNA]</scope>
    <source>
        <strain evidence="3 4">DSM 15505</strain>
    </source>
</reference>
<dbReference type="GO" id="GO:0016757">
    <property type="term" value="F:glycosyltransferase activity"/>
    <property type="evidence" value="ECO:0007669"/>
    <property type="project" value="InterPro"/>
</dbReference>
<dbReference type="PANTHER" id="PTHR12526">
    <property type="entry name" value="GLYCOSYLTRANSFERASE"/>
    <property type="match status" value="1"/>
</dbReference>
<dbReference type="CDD" id="cd03811">
    <property type="entry name" value="GT4_GT28_WabH-like"/>
    <property type="match status" value="1"/>
</dbReference>
<organism evidence="3 4">
    <name type="scientific">Halospina denitrificans</name>
    <dbReference type="NCBI Taxonomy" id="332522"/>
    <lineage>
        <taxon>Bacteria</taxon>
        <taxon>Pseudomonadati</taxon>
        <taxon>Pseudomonadota</taxon>
        <taxon>Gammaproteobacteria</taxon>
        <taxon>Halospina</taxon>
    </lineage>
</organism>
<dbReference type="OrthoDB" id="9768937at2"/>